<name>A0A2Z7ANE8_9LAMI</name>
<reference evidence="2 3" key="1">
    <citation type="journal article" date="2015" name="Proc. Natl. Acad. Sci. U.S.A.">
        <title>The resurrection genome of Boea hygrometrica: A blueprint for survival of dehydration.</title>
        <authorList>
            <person name="Xiao L."/>
            <person name="Yang G."/>
            <person name="Zhang L."/>
            <person name="Yang X."/>
            <person name="Zhao S."/>
            <person name="Ji Z."/>
            <person name="Zhou Q."/>
            <person name="Hu M."/>
            <person name="Wang Y."/>
            <person name="Chen M."/>
            <person name="Xu Y."/>
            <person name="Jin H."/>
            <person name="Xiao X."/>
            <person name="Hu G."/>
            <person name="Bao F."/>
            <person name="Hu Y."/>
            <person name="Wan P."/>
            <person name="Li L."/>
            <person name="Deng X."/>
            <person name="Kuang T."/>
            <person name="Xiang C."/>
            <person name="Zhu J.K."/>
            <person name="Oliver M.J."/>
            <person name="He Y."/>
        </authorList>
    </citation>
    <scope>NUCLEOTIDE SEQUENCE [LARGE SCALE GENOMIC DNA]</scope>
    <source>
        <strain evidence="3">cv. XS01</strain>
    </source>
</reference>
<accession>A0A2Z7ANE8</accession>
<protein>
    <submittedName>
        <fullName evidence="2">Uncharacterized protein</fullName>
    </submittedName>
</protein>
<dbReference type="AlphaFoldDB" id="A0A2Z7ANE8"/>
<organism evidence="2 3">
    <name type="scientific">Dorcoceras hygrometricum</name>
    <dbReference type="NCBI Taxonomy" id="472368"/>
    <lineage>
        <taxon>Eukaryota</taxon>
        <taxon>Viridiplantae</taxon>
        <taxon>Streptophyta</taxon>
        <taxon>Embryophyta</taxon>
        <taxon>Tracheophyta</taxon>
        <taxon>Spermatophyta</taxon>
        <taxon>Magnoliopsida</taxon>
        <taxon>eudicotyledons</taxon>
        <taxon>Gunneridae</taxon>
        <taxon>Pentapetalae</taxon>
        <taxon>asterids</taxon>
        <taxon>lamiids</taxon>
        <taxon>Lamiales</taxon>
        <taxon>Gesneriaceae</taxon>
        <taxon>Didymocarpoideae</taxon>
        <taxon>Trichosporeae</taxon>
        <taxon>Loxocarpinae</taxon>
        <taxon>Dorcoceras</taxon>
    </lineage>
</organism>
<keyword evidence="3" id="KW-1185">Reference proteome</keyword>
<dbReference type="EMBL" id="KV014110">
    <property type="protein sequence ID" value="KZV22690.1"/>
    <property type="molecule type" value="Genomic_DNA"/>
</dbReference>
<feature type="compositionally biased region" description="Low complexity" evidence="1">
    <location>
        <begin position="1"/>
        <end position="23"/>
    </location>
</feature>
<evidence type="ECO:0000256" key="1">
    <source>
        <dbReference type="SAM" id="MobiDB-lite"/>
    </source>
</evidence>
<feature type="compositionally biased region" description="Pro residues" evidence="1">
    <location>
        <begin position="35"/>
        <end position="48"/>
    </location>
</feature>
<proteinExistence type="predicted"/>
<evidence type="ECO:0000313" key="3">
    <source>
        <dbReference type="Proteomes" id="UP000250235"/>
    </source>
</evidence>
<dbReference type="Proteomes" id="UP000250235">
    <property type="component" value="Unassembled WGS sequence"/>
</dbReference>
<sequence length="130" mass="13694">MQEPQTHAQAAAAPPLATTRLAASRSPCSGHPWPERPPAGPPPGPASSPGPNHIPSHVSHTTRTRLEKSTSRSRRMGDAPTVDWSLVQPISLTHGPPTDLSMATLNHLDASHSPMSSPLAEATQEPIKTC</sequence>
<evidence type="ECO:0000313" key="2">
    <source>
        <dbReference type="EMBL" id="KZV22690.1"/>
    </source>
</evidence>
<gene>
    <name evidence="2" type="ORF">F511_05322</name>
</gene>
<feature type="region of interest" description="Disordered" evidence="1">
    <location>
        <begin position="1"/>
        <end position="130"/>
    </location>
</feature>